<accession>A0A1N7LFF4</accession>
<dbReference type="OrthoDB" id="700137at2"/>
<sequence length="443" mass="52369">MKPKTKIEIAVKELENKLPRLTAEQISYAVDRLYPKLCYATKHKAFCLECGSNVDMKLISNEKVTCPTCQSKLKVKNTRQIKDHTELRIFALASVIKEGIYDFQVTRCFYTRVRYRKGEPKDIVCWEINQRWYDGNSKKVVINSMIESGYTGGYCGSLEIRKVGFSITYYTNKNYDPFPWFFLPESKFRSDLLKRGITAKRLEDIQFSTLINKLEKCPKTETLLKLGYINIIEQWTNEDIEEYWPALRICFRNKYKIKKEHTESYRDYIEALAFLDKDLHNKYYVCPEDFVKAHDYYINLKIKKELEVTGISDKKRIDTAQPQYQREKGKFLGLEFTSGKLSVRPLQNVQEFYEEGKLFHHCVYANSYYNKKNSLIFSARYEGVKIETIEFDLRTFIIRQSHGLKHKKSKHSKKIEDLILKNVPKIKQIINKRNPKRKQLISA</sequence>
<dbReference type="AlphaFoldDB" id="A0A1N7LFF4"/>
<dbReference type="STRING" id="373672.SAMN05421785_102200"/>
<evidence type="ECO:0000313" key="2">
    <source>
        <dbReference type="Proteomes" id="UP000185781"/>
    </source>
</evidence>
<evidence type="ECO:0000313" key="1">
    <source>
        <dbReference type="EMBL" id="SIS72559.1"/>
    </source>
</evidence>
<dbReference type="EMBL" id="FTOV01000002">
    <property type="protein sequence ID" value="SIS72559.1"/>
    <property type="molecule type" value="Genomic_DNA"/>
</dbReference>
<protein>
    <submittedName>
        <fullName evidence="1">PcfJ-like protein</fullName>
    </submittedName>
</protein>
<dbReference type="RefSeq" id="WP_027380887.1">
    <property type="nucleotide sequence ID" value="NZ_FTOV01000002.1"/>
</dbReference>
<dbReference type="Proteomes" id="UP000185781">
    <property type="component" value="Unassembled WGS sequence"/>
</dbReference>
<organism evidence="1 2">
    <name type="scientific">Chryseobacterium gambrini</name>
    <dbReference type="NCBI Taxonomy" id="373672"/>
    <lineage>
        <taxon>Bacteria</taxon>
        <taxon>Pseudomonadati</taxon>
        <taxon>Bacteroidota</taxon>
        <taxon>Flavobacteriia</taxon>
        <taxon>Flavobacteriales</taxon>
        <taxon>Weeksellaceae</taxon>
        <taxon>Chryseobacterium group</taxon>
        <taxon>Chryseobacterium</taxon>
    </lineage>
</organism>
<gene>
    <name evidence="1" type="ORF">SAMN05421785_102200</name>
</gene>
<dbReference type="Pfam" id="PF14284">
    <property type="entry name" value="PcfJ"/>
    <property type="match status" value="1"/>
</dbReference>
<proteinExistence type="predicted"/>
<name>A0A1N7LFF4_9FLAO</name>
<dbReference type="InterPro" id="IPR025586">
    <property type="entry name" value="PcfJ"/>
</dbReference>
<reference evidence="1 2" key="1">
    <citation type="submission" date="2017-01" db="EMBL/GenBank/DDBJ databases">
        <authorList>
            <person name="Mah S.A."/>
            <person name="Swanson W.J."/>
            <person name="Moy G.W."/>
            <person name="Vacquier V.D."/>
        </authorList>
    </citation>
    <scope>NUCLEOTIDE SEQUENCE [LARGE SCALE GENOMIC DNA]</scope>
    <source>
        <strain evidence="1 2">DSM 18014</strain>
    </source>
</reference>